<evidence type="ECO:0000256" key="1">
    <source>
        <dbReference type="SAM" id="MobiDB-lite"/>
    </source>
</evidence>
<reference evidence="2" key="1">
    <citation type="submission" date="2021-05" db="EMBL/GenBank/DDBJ databases">
        <title>A free-living protist that lacks canonical eukaryotic 1 DNA replication and segregation systems.</title>
        <authorList>
            <person name="Salas-Leiva D.E."/>
            <person name="Tromer E.C."/>
            <person name="Curtis B.A."/>
            <person name="Jerlstrom-Hultqvist J."/>
            <person name="Kolisko M."/>
            <person name="Yi Z."/>
            <person name="Salas-Leiva J.S."/>
            <person name="Gallot-Lavallee L."/>
            <person name="Kops G.J.P.L."/>
            <person name="Archibald J.M."/>
            <person name="Simpson A.G.B."/>
            <person name="Roger A.J."/>
        </authorList>
    </citation>
    <scope>NUCLEOTIDE SEQUENCE</scope>
    <source>
        <strain evidence="2">BICM</strain>
    </source>
</reference>
<gene>
    <name evidence="2" type="ORF">J8273_7680</name>
</gene>
<evidence type="ECO:0008006" key="4">
    <source>
        <dbReference type="Google" id="ProtNLM"/>
    </source>
</evidence>
<evidence type="ECO:0000313" key="2">
    <source>
        <dbReference type="EMBL" id="KAG9390337.1"/>
    </source>
</evidence>
<name>A0A8J6E193_9EUKA</name>
<feature type="region of interest" description="Disordered" evidence="1">
    <location>
        <begin position="203"/>
        <end position="235"/>
    </location>
</feature>
<feature type="compositionally biased region" description="Acidic residues" evidence="1">
    <location>
        <begin position="220"/>
        <end position="235"/>
    </location>
</feature>
<protein>
    <recommendedName>
        <fullName evidence="4">LisH domain-containing protein</fullName>
    </recommendedName>
</protein>
<dbReference type="Proteomes" id="UP000717585">
    <property type="component" value="Unassembled WGS sequence"/>
</dbReference>
<comment type="caution">
    <text evidence="2">The sequence shown here is derived from an EMBL/GenBank/DDBJ whole genome shotgun (WGS) entry which is preliminary data.</text>
</comment>
<dbReference type="EMBL" id="JAHDYR010000064">
    <property type="protein sequence ID" value="KAG9390337.1"/>
    <property type="molecule type" value="Genomic_DNA"/>
</dbReference>
<evidence type="ECO:0000313" key="3">
    <source>
        <dbReference type="Proteomes" id="UP000717585"/>
    </source>
</evidence>
<keyword evidence="3" id="KW-1185">Reference proteome</keyword>
<organism evidence="2 3">
    <name type="scientific">Carpediemonas membranifera</name>
    <dbReference type="NCBI Taxonomy" id="201153"/>
    <lineage>
        <taxon>Eukaryota</taxon>
        <taxon>Metamonada</taxon>
        <taxon>Carpediemonas-like organisms</taxon>
        <taxon>Carpediemonas</taxon>
    </lineage>
</organism>
<proteinExistence type="predicted"/>
<accession>A0A8J6E193</accession>
<dbReference type="AlphaFoldDB" id="A0A8J6E193"/>
<sequence length="235" mass="25915">MHIGQPEIYSMHRSTLNHIVRSYLAQHQYSSTLEQFSHDEALKDLISLQSTISNDIDSGYIIQALETLELTHGDVLVQPAVSFYSALLLFLEYLAAGDHTQAIITARTKLGPFKDQASRLGELDRAFSCLGDSTSLAGDLEYYRAKCTIKTALTNALAQTMLVVDNVADPDGSEAPEAIVKLISTDNLVASWLSSAGMKLRSGRARMTPASMRELPSETDLTDEDEDLMYSETYE</sequence>